<organism evidence="10 11">
    <name type="scientific">Sus scrofa</name>
    <name type="common">Pig</name>
    <dbReference type="NCBI Taxonomy" id="9823"/>
    <lineage>
        <taxon>Eukaryota</taxon>
        <taxon>Metazoa</taxon>
        <taxon>Chordata</taxon>
        <taxon>Craniata</taxon>
        <taxon>Vertebrata</taxon>
        <taxon>Euteleostomi</taxon>
        <taxon>Mammalia</taxon>
        <taxon>Eutheria</taxon>
        <taxon>Laurasiatheria</taxon>
        <taxon>Artiodactyla</taxon>
        <taxon>Suina</taxon>
        <taxon>Suidae</taxon>
        <taxon>Sus</taxon>
    </lineage>
</organism>
<evidence type="ECO:0000313" key="11">
    <source>
        <dbReference type="Proteomes" id="UP000694570"/>
    </source>
</evidence>
<dbReference type="InterPro" id="IPR003877">
    <property type="entry name" value="SPRY_dom"/>
</dbReference>
<dbReference type="Pfam" id="PF00622">
    <property type="entry name" value="SPRY"/>
    <property type="match status" value="1"/>
</dbReference>
<dbReference type="PROSITE" id="PS50119">
    <property type="entry name" value="ZF_BBOX"/>
    <property type="match status" value="1"/>
</dbReference>
<dbReference type="InterPro" id="IPR003879">
    <property type="entry name" value="Butyrophylin_SPRY"/>
</dbReference>
<dbReference type="SMART" id="SM00449">
    <property type="entry name" value="SPRY"/>
    <property type="match status" value="1"/>
</dbReference>
<feature type="domain" description="RING-type" evidence="7">
    <location>
        <begin position="16"/>
        <end position="57"/>
    </location>
</feature>
<dbReference type="Pfam" id="PF13765">
    <property type="entry name" value="PRY"/>
    <property type="match status" value="1"/>
</dbReference>
<keyword evidence="5" id="KW-0175">Coiled coil</keyword>
<dbReference type="InterPro" id="IPR050143">
    <property type="entry name" value="TRIM/RBCC"/>
</dbReference>
<dbReference type="InterPro" id="IPR017907">
    <property type="entry name" value="Znf_RING_CS"/>
</dbReference>
<keyword evidence="1" id="KW-0479">Metal-binding</keyword>
<dbReference type="InterPro" id="IPR006574">
    <property type="entry name" value="PRY"/>
</dbReference>
<dbReference type="PROSITE" id="PS50188">
    <property type="entry name" value="B302_SPRY"/>
    <property type="match status" value="1"/>
</dbReference>
<name>A0A8D1CAY3_PIG</name>
<evidence type="ECO:0000256" key="2">
    <source>
        <dbReference type="ARBA" id="ARBA00022771"/>
    </source>
</evidence>
<dbReference type="Pfam" id="PF00643">
    <property type="entry name" value="zf-B_box"/>
    <property type="match status" value="1"/>
</dbReference>
<evidence type="ECO:0000256" key="1">
    <source>
        <dbReference type="ARBA" id="ARBA00022723"/>
    </source>
</evidence>
<dbReference type="InterPro" id="IPR013320">
    <property type="entry name" value="ConA-like_dom_sf"/>
</dbReference>
<dbReference type="Gene3D" id="3.30.160.60">
    <property type="entry name" value="Classic Zinc Finger"/>
    <property type="match status" value="1"/>
</dbReference>
<evidence type="ECO:0000256" key="3">
    <source>
        <dbReference type="ARBA" id="ARBA00022833"/>
    </source>
</evidence>
<protein>
    <recommendedName>
        <fullName evidence="12">E3 ubiquitin-protein ligase TRIM31</fullName>
    </recommendedName>
</protein>
<dbReference type="Gene3D" id="3.30.40.10">
    <property type="entry name" value="Zinc/RING finger domain, C3HC4 (zinc finger)"/>
    <property type="match status" value="1"/>
</dbReference>
<evidence type="ECO:0000256" key="5">
    <source>
        <dbReference type="SAM" id="Coils"/>
    </source>
</evidence>
<dbReference type="PROSITE" id="PS50089">
    <property type="entry name" value="ZF_RING_2"/>
    <property type="match status" value="1"/>
</dbReference>
<evidence type="ECO:0000256" key="6">
    <source>
        <dbReference type="SAM" id="MobiDB-lite"/>
    </source>
</evidence>
<reference evidence="10" key="1">
    <citation type="submission" date="2025-08" db="UniProtKB">
        <authorList>
            <consortium name="Ensembl"/>
        </authorList>
    </citation>
    <scope>IDENTIFICATION</scope>
</reference>
<sequence length="544" mass="61003">MAGQQFTNKLQEEVICPICMDILQDPATIDCGHSFCLQCIMRSREGLDSVIKCPLCNKIVKRDTIRPNWLLVNLVEKIQAMDPSEEQPEVKELKCPKHGERFHYFCESDGKVLCVACCGSKDHKFHNTILLEEAAQSFQAQVEQEKQKISTVFEQLLQALKEEKNFLLSRINWLDQELTKDRNSYLASAEAQLQSLRKLKDSLKARQLLPPREMLQDIKPVLSRSAGFRFLSPPPVSADLEKKLNETKLRHESLIESLKKFQDKCQADGKKDKSRFLKGLDKHYIKSWYLLEKSNPSPMETLEPELSPSDDRNAKPLPPKLKLSPSLPNLFRSRSRASIASFVFYSNEDSSEDPGSPGAAWTEELKAALTPVTLDAASAHPDLIISQDLKTVTLDPVPQSRCAEPTDPARFHPFRCVLGLPGLSSGCQTWEAELEGPEGGGCLVGVASELVTRRGPLMIEPLTGFWVLRIVGFDCQALTEGGTREELSVRPRKVGVHVNHEGGEVVFYDSITSSRIYTFHTSFPGQVLPFFRLLFPGTQITLSP</sequence>
<evidence type="ECO:0000259" key="8">
    <source>
        <dbReference type="PROSITE" id="PS50119"/>
    </source>
</evidence>
<dbReference type="SUPFAM" id="SSF57845">
    <property type="entry name" value="B-box zinc-binding domain"/>
    <property type="match status" value="1"/>
</dbReference>
<feature type="domain" description="B box-type" evidence="8">
    <location>
        <begin position="90"/>
        <end position="131"/>
    </location>
</feature>
<dbReference type="InterPro" id="IPR000315">
    <property type="entry name" value="Znf_B-box"/>
</dbReference>
<dbReference type="PROSITE" id="PS00518">
    <property type="entry name" value="ZF_RING_1"/>
    <property type="match status" value="1"/>
</dbReference>
<dbReference type="SUPFAM" id="SSF57850">
    <property type="entry name" value="RING/U-box"/>
    <property type="match status" value="1"/>
</dbReference>
<dbReference type="GO" id="GO:0008270">
    <property type="term" value="F:zinc ion binding"/>
    <property type="evidence" value="ECO:0007669"/>
    <property type="project" value="UniProtKB-KW"/>
</dbReference>
<dbReference type="Ensembl" id="ENSSSCT00030068708.1">
    <property type="protein sequence ID" value="ENSSSCP00030031385.1"/>
    <property type="gene ID" value="ENSSSCG00030049247.1"/>
</dbReference>
<evidence type="ECO:0008006" key="12">
    <source>
        <dbReference type="Google" id="ProtNLM"/>
    </source>
</evidence>
<dbReference type="PRINTS" id="PR01407">
    <property type="entry name" value="BUTYPHLNCDUF"/>
</dbReference>
<evidence type="ECO:0000313" key="10">
    <source>
        <dbReference type="Ensembl" id="ENSSSCP00030031385.1"/>
    </source>
</evidence>
<keyword evidence="2 4" id="KW-0863">Zinc-finger</keyword>
<dbReference type="SUPFAM" id="SSF49899">
    <property type="entry name" value="Concanavalin A-like lectins/glucanases"/>
    <property type="match status" value="1"/>
</dbReference>
<dbReference type="InterPro" id="IPR043136">
    <property type="entry name" value="B30.2/SPRY_sf"/>
</dbReference>
<feature type="coiled-coil region" evidence="5">
    <location>
        <begin position="237"/>
        <end position="264"/>
    </location>
</feature>
<proteinExistence type="predicted"/>
<accession>A0A8D1CAY3</accession>
<dbReference type="PANTHER" id="PTHR24103">
    <property type="entry name" value="E3 UBIQUITIN-PROTEIN LIGASE TRIM"/>
    <property type="match status" value="1"/>
</dbReference>
<evidence type="ECO:0000259" key="7">
    <source>
        <dbReference type="PROSITE" id="PS50089"/>
    </source>
</evidence>
<feature type="coiled-coil region" evidence="5">
    <location>
        <begin position="157"/>
        <end position="206"/>
    </location>
</feature>
<dbReference type="InterPro" id="IPR013083">
    <property type="entry name" value="Znf_RING/FYVE/PHD"/>
</dbReference>
<dbReference type="Gene3D" id="2.60.120.920">
    <property type="match status" value="1"/>
</dbReference>
<dbReference type="SMART" id="SM00184">
    <property type="entry name" value="RING"/>
    <property type="match status" value="1"/>
</dbReference>
<dbReference type="SMART" id="SM00589">
    <property type="entry name" value="PRY"/>
    <property type="match status" value="1"/>
</dbReference>
<evidence type="ECO:0000256" key="4">
    <source>
        <dbReference type="PROSITE-ProRule" id="PRU00024"/>
    </source>
</evidence>
<dbReference type="Proteomes" id="UP000694570">
    <property type="component" value="Unplaced"/>
</dbReference>
<evidence type="ECO:0000259" key="9">
    <source>
        <dbReference type="PROSITE" id="PS50188"/>
    </source>
</evidence>
<feature type="domain" description="B30.2/SPRY" evidence="9">
    <location>
        <begin position="352"/>
        <end position="544"/>
    </location>
</feature>
<dbReference type="Pfam" id="PF15227">
    <property type="entry name" value="zf-C3HC4_4"/>
    <property type="match status" value="1"/>
</dbReference>
<dbReference type="AlphaFoldDB" id="A0A8D1CAY3"/>
<feature type="region of interest" description="Disordered" evidence="6">
    <location>
        <begin position="297"/>
        <end position="321"/>
    </location>
</feature>
<dbReference type="SMART" id="SM00336">
    <property type="entry name" value="BBOX"/>
    <property type="match status" value="1"/>
</dbReference>
<dbReference type="InterPro" id="IPR001841">
    <property type="entry name" value="Znf_RING"/>
</dbReference>
<keyword evidence="3" id="KW-0862">Zinc</keyword>
<dbReference type="InterPro" id="IPR001870">
    <property type="entry name" value="B30.2/SPRY"/>
</dbReference>